<sequence length="112" mass="12480">MAYKVKSRLWLESDEEMLLGMGRLRLLKALQVCGSISGAAKELGMSYRKAWHLIDSSNSHSKQPLVEKSTGGKNGGGAKLTPYGEKLLSNFEHLAAKCETFLEEEMDKMDWS</sequence>
<dbReference type="Gene3D" id="1.10.10.10">
    <property type="entry name" value="Winged helix-like DNA-binding domain superfamily/Winged helix DNA-binding domain"/>
    <property type="match status" value="1"/>
</dbReference>
<dbReference type="PANTHER" id="PTHR30432">
    <property type="entry name" value="TRANSCRIPTIONAL REGULATOR MODE"/>
    <property type="match status" value="1"/>
</dbReference>
<dbReference type="SUPFAM" id="SSF46785">
    <property type="entry name" value="Winged helix' DNA-binding domain"/>
    <property type="match status" value="1"/>
</dbReference>
<protein>
    <submittedName>
        <fullName evidence="2">Molybdate transport system regulatory protein</fullName>
    </submittedName>
</protein>
<evidence type="ECO:0000313" key="3">
    <source>
        <dbReference type="Proteomes" id="UP001185092"/>
    </source>
</evidence>
<gene>
    <name evidence="2" type="ORF">HNQ88_000783</name>
</gene>
<evidence type="ECO:0000313" key="2">
    <source>
        <dbReference type="EMBL" id="MDR6237807.1"/>
    </source>
</evidence>
<dbReference type="InterPro" id="IPR036390">
    <property type="entry name" value="WH_DNA-bd_sf"/>
</dbReference>
<proteinExistence type="predicted"/>
<reference evidence="2" key="1">
    <citation type="submission" date="2023-07" db="EMBL/GenBank/DDBJ databases">
        <title>Genomic Encyclopedia of Type Strains, Phase IV (KMG-IV): sequencing the most valuable type-strain genomes for metagenomic binning, comparative biology and taxonomic classification.</title>
        <authorList>
            <person name="Goeker M."/>
        </authorList>
    </citation>
    <scope>NUCLEOTIDE SEQUENCE</scope>
    <source>
        <strain evidence="2">DSM 26174</strain>
    </source>
</reference>
<dbReference type="PANTHER" id="PTHR30432:SF1">
    <property type="entry name" value="DNA-BINDING TRANSCRIPTIONAL DUAL REGULATOR MODE"/>
    <property type="match status" value="1"/>
</dbReference>
<organism evidence="2 3">
    <name type="scientific">Aureibacter tunicatorum</name>
    <dbReference type="NCBI Taxonomy" id="866807"/>
    <lineage>
        <taxon>Bacteria</taxon>
        <taxon>Pseudomonadati</taxon>
        <taxon>Bacteroidota</taxon>
        <taxon>Cytophagia</taxon>
        <taxon>Cytophagales</taxon>
        <taxon>Persicobacteraceae</taxon>
        <taxon>Aureibacter</taxon>
    </lineage>
</organism>
<dbReference type="Proteomes" id="UP001185092">
    <property type="component" value="Unassembled WGS sequence"/>
</dbReference>
<dbReference type="EMBL" id="JAVDQD010000001">
    <property type="protein sequence ID" value="MDR6237807.1"/>
    <property type="molecule type" value="Genomic_DNA"/>
</dbReference>
<dbReference type="RefSeq" id="WP_309937278.1">
    <property type="nucleotide sequence ID" value="NZ_AP025305.1"/>
</dbReference>
<name>A0AAE4BS00_9BACT</name>
<dbReference type="InterPro" id="IPR036388">
    <property type="entry name" value="WH-like_DNA-bd_sf"/>
</dbReference>
<dbReference type="Pfam" id="PF00126">
    <property type="entry name" value="HTH_1"/>
    <property type="match status" value="1"/>
</dbReference>
<dbReference type="InterPro" id="IPR000847">
    <property type="entry name" value="LysR_HTH_N"/>
</dbReference>
<keyword evidence="3" id="KW-1185">Reference proteome</keyword>
<dbReference type="GO" id="GO:0003700">
    <property type="term" value="F:DNA-binding transcription factor activity"/>
    <property type="evidence" value="ECO:0007669"/>
    <property type="project" value="InterPro"/>
</dbReference>
<evidence type="ECO:0000259" key="1">
    <source>
        <dbReference type="Pfam" id="PF00126"/>
    </source>
</evidence>
<dbReference type="AlphaFoldDB" id="A0AAE4BS00"/>
<accession>A0AAE4BS00</accession>
<feature type="domain" description="HTH lysR-type" evidence="1">
    <location>
        <begin position="23"/>
        <end position="85"/>
    </location>
</feature>
<comment type="caution">
    <text evidence="2">The sequence shown here is derived from an EMBL/GenBank/DDBJ whole genome shotgun (WGS) entry which is preliminary data.</text>
</comment>
<dbReference type="InterPro" id="IPR051815">
    <property type="entry name" value="Molybdate_resp_trans_reg"/>
</dbReference>